<dbReference type="AlphaFoldDB" id="A0A7X1NYM6"/>
<dbReference type="Proteomes" id="UP000484842">
    <property type="component" value="Unassembled WGS sequence"/>
</dbReference>
<dbReference type="Pfam" id="PF10026">
    <property type="entry name" value="DUF2268"/>
    <property type="match status" value="1"/>
</dbReference>
<proteinExistence type="predicted"/>
<reference evidence="2 3" key="1">
    <citation type="submission" date="2019-10" db="EMBL/GenBank/DDBJ databases">
        <title>Deinococcus sp. isolated from soil.</title>
        <authorList>
            <person name="Li Y."/>
            <person name="Wang J."/>
        </authorList>
    </citation>
    <scope>NUCLEOTIDE SEQUENCE [LARGE SCALE GENOMIC DNA]</scope>
    <source>
        <strain evidence="2 3">SDU3-2</strain>
    </source>
</reference>
<sequence length="296" mass="32009">MTVQIIDTLAGQRAALETGSLDLFRSRVMEPIAPFWQTMLSRRPVGEGTTDPALEVAGAWGFYSPLDDREAGLEAIAAFEAAGTAQQCADAVHRGFDALDPGGHGFEVDLQFAFLLGHLRVLKRDYGAYTGAHTPSFAMVTGWPDPVGTPRLPVAAAHELNHVVRFAYEPWTPETTVGQYLVAEGLAEAFGVEVLGDPGLVGPYSAALSPEQLAAVKPRFRDALDLSGFPVLQGYIFGDWAAEQFGYPKQGLPDYAGYSLGYQVVRAYLNNTGRSAAEATYVPWREIVEQSGYFEG</sequence>
<comment type="caution">
    <text evidence="2">The sequence shown here is derived from an EMBL/GenBank/DDBJ whole genome shotgun (WGS) entry which is preliminary data.</text>
</comment>
<evidence type="ECO:0000313" key="3">
    <source>
        <dbReference type="Proteomes" id="UP000484842"/>
    </source>
</evidence>
<keyword evidence="3" id="KW-1185">Reference proteome</keyword>
<organism evidence="2 3">
    <name type="scientific">Deinococcus terrestris</name>
    <dbReference type="NCBI Taxonomy" id="2651870"/>
    <lineage>
        <taxon>Bacteria</taxon>
        <taxon>Thermotogati</taxon>
        <taxon>Deinococcota</taxon>
        <taxon>Deinococci</taxon>
        <taxon>Deinococcales</taxon>
        <taxon>Deinococcaceae</taxon>
        <taxon>Deinococcus</taxon>
    </lineage>
</organism>
<name>A0A7X1NYM6_9DEIO</name>
<evidence type="ECO:0000259" key="1">
    <source>
        <dbReference type="Pfam" id="PF10026"/>
    </source>
</evidence>
<dbReference type="RefSeq" id="WP_152872223.1">
    <property type="nucleotide sequence ID" value="NZ_WBSL01000011.1"/>
</dbReference>
<dbReference type="EMBL" id="WBSL01000011">
    <property type="protein sequence ID" value="MPY67909.1"/>
    <property type="molecule type" value="Genomic_DNA"/>
</dbReference>
<gene>
    <name evidence="2" type="ORF">F8S09_14690</name>
</gene>
<dbReference type="InterPro" id="IPR018728">
    <property type="entry name" value="DUF2268"/>
</dbReference>
<protein>
    <submittedName>
        <fullName evidence="2">DUF2268 domain-containing protein</fullName>
    </submittedName>
</protein>
<accession>A0A7X1NYM6</accession>
<evidence type="ECO:0000313" key="2">
    <source>
        <dbReference type="EMBL" id="MPY67909.1"/>
    </source>
</evidence>
<feature type="domain" description="DUF2268" evidence="1">
    <location>
        <begin position="122"/>
        <end position="288"/>
    </location>
</feature>